<evidence type="ECO:0000313" key="4">
    <source>
        <dbReference type="Proteomes" id="UP000587367"/>
    </source>
</evidence>
<evidence type="ECO:0000256" key="1">
    <source>
        <dbReference type="ARBA" id="ARBA00005953"/>
    </source>
</evidence>
<dbReference type="PANTHER" id="PTHR31793:SF27">
    <property type="entry name" value="NOVEL THIOESTERASE SUPERFAMILY DOMAIN AND SAPOSIN A-TYPE DOMAIN CONTAINING PROTEIN (0610012H03RIK)"/>
    <property type="match status" value="1"/>
</dbReference>
<dbReference type="EC" id="3.1.2.-" evidence="3"/>
<dbReference type="GO" id="GO:0016787">
    <property type="term" value="F:hydrolase activity"/>
    <property type="evidence" value="ECO:0007669"/>
    <property type="project" value="UniProtKB-KW"/>
</dbReference>
<dbReference type="PIRSF" id="PIRSF003230">
    <property type="entry name" value="YbgC"/>
    <property type="match status" value="1"/>
</dbReference>
<keyword evidence="2 3" id="KW-0378">Hydrolase</keyword>
<dbReference type="CDD" id="cd00586">
    <property type="entry name" value="4HBT"/>
    <property type="match status" value="1"/>
</dbReference>
<accession>A0ABR6PV00</accession>
<sequence>MYNSAPKMIHTTHSIRVRYAETDPMKYVYYGNYATYFEVARVELFRSIGISYDEIENQGIWLPVSDYKIKYIRPALYDQKLEIHTYVKKIPGVRIEFEYEIYSEEHIKITEASTTLFFLDAKTNKIIKCPDFLMEMIEKNWKE</sequence>
<dbReference type="NCBIfam" id="TIGR00051">
    <property type="entry name" value="YbgC/FadM family acyl-CoA thioesterase"/>
    <property type="match status" value="1"/>
</dbReference>
<reference evidence="3 4" key="1">
    <citation type="submission" date="2020-08" db="EMBL/GenBank/DDBJ databases">
        <title>Functional genomics of gut bacteria from endangered species of beetles.</title>
        <authorList>
            <person name="Carlos-Shanley C."/>
        </authorList>
    </citation>
    <scope>NUCLEOTIDE SEQUENCE [LARGE SCALE GENOMIC DNA]</scope>
    <source>
        <strain evidence="3 4">S00068</strain>
    </source>
</reference>
<protein>
    <submittedName>
        <fullName evidence="3">Acyl-CoA thioester hydrolase</fullName>
        <ecNumber evidence="3">3.1.2.-</ecNumber>
    </submittedName>
</protein>
<dbReference type="Pfam" id="PF13279">
    <property type="entry name" value="4HBT_2"/>
    <property type="match status" value="1"/>
</dbReference>
<gene>
    <name evidence="3" type="ORF">HNP24_000466</name>
</gene>
<evidence type="ECO:0000313" key="3">
    <source>
        <dbReference type="EMBL" id="MBB6329516.1"/>
    </source>
</evidence>
<comment type="caution">
    <text evidence="3">The sequence shown here is derived from an EMBL/GenBank/DDBJ whole genome shotgun (WGS) entry which is preliminary data.</text>
</comment>
<proteinExistence type="inferred from homology"/>
<dbReference type="InterPro" id="IPR050563">
    <property type="entry name" value="4-hydroxybenzoyl-CoA_TE"/>
</dbReference>
<dbReference type="EMBL" id="JACHKS010000001">
    <property type="protein sequence ID" value="MBB6329516.1"/>
    <property type="molecule type" value="Genomic_DNA"/>
</dbReference>
<dbReference type="InterPro" id="IPR006684">
    <property type="entry name" value="YbgC/YbaW"/>
</dbReference>
<dbReference type="InterPro" id="IPR029069">
    <property type="entry name" value="HotDog_dom_sf"/>
</dbReference>
<organism evidence="3 4">
    <name type="scientific">Chryseobacterium sediminis</name>
    <dbReference type="NCBI Taxonomy" id="1679494"/>
    <lineage>
        <taxon>Bacteria</taxon>
        <taxon>Pseudomonadati</taxon>
        <taxon>Bacteroidota</taxon>
        <taxon>Flavobacteriia</taxon>
        <taxon>Flavobacteriales</taxon>
        <taxon>Weeksellaceae</taxon>
        <taxon>Chryseobacterium group</taxon>
        <taxon>Chryseobacterium</taxon>
    </lineage>
</organism>
<dbReference type="SUPFAM" id="SSF54637">
    <property type="entry name" value="Thioesterase/thiol ester dehydrase-isomerase"/>
    <property type="match status" value="1"/>
</dbReference>
<comment type="similarity">
    <text evidence="1">Belongs to the 4-hydroxybenzoyl-CoA thioesterase family.</text>
</comment>
<dbReference type="Gene3D" id="3.10.129.10">
    <property type="entry name" value="Hotdog Thioesterase"/>
    <property type="match status" value="1"/>
</dbReference>
<evidence type="ECO:0000256" key="2">
    <source>
        <dbReference type="ARBA" id="ARBA00022801"/>
    </source>
</evidence>
<dbReference type="PANTHER" id="PTHR31793">
    <property type="entry name" value="4-HYDROXYBENZOYL-COA THIOESTERASE FAMILY MEMBER"/>
    <property type="match status" value="1"/>
</dbReference>
<keyword evidence="4" id="KW-1185">Reference proteome</keyword>
<name>A0ABR6PV00_9FLAO</name>
<dbReference type="Proteomes" id="UP000587367">
    <property type="component" value="Unassembled WGS sequence"/>
</dbReference>